<gene>
    <name evidence="2" type="ORF">GO816_06220</name>
</gene>
<keyword evidence="1" id="KW-0472">Membrane</keyword>
<keyword evidence="1" id="KW-0812">Transmembrane</keyword>
<feature type="transmembrane region" description="Helical" evidence="1">
    <location>
        <begin position="99"/>
        <end position="120"/>
    </location>
</feature>
<dbReference type="PANTHER" id="PTHR39419:SF1">
    <property type="entry name" value="SLL0814 PROTEIN"/>
    <property type="match status" value="1"/>
</dbReference>
<evidence type="ECO:0000313" key="3">
    <source>
        <dbReference type="Proteomes" id="UP000434850"/>
    </source>
</evidence>
<protein>
    <submittedName>
        <fullName evidence="2">Carotenoid biosynthesis protein</fullName>
    </submittedName>
</protein>
<proteinExistence type="predicted"/>
<accession>A0A6I4IQ92</accession>
<feature type="transmembrane region" description="Helical" evidence="1">
    <location>
        <begin position="32"/>
        <end position="51"/>
    </location>
</feature>
<dbReference type="Pfam" id="PF04240">
    <property type="entry name" value="Caroten_synth"/>
    <property type="match status" value="1"/>
</dbReference>
<evidence type="ECO:0000256" key="1">
    <source>
        <dbReference type="SAM" id="Phobius"/>
    </source>
</evidence>
<keyword evidence="3" id="KW-1185">Reference proteome</keyword>
<dbReference type="OrthoDB" id="9811293at2"/>
<sequence>MKMSKSSASVAVIILFHAVGLLGFFITPFRSMFLRLVPFHLLLMLAVVIINHENWREGKFWAFAALIFTGGFTAEWIGVHTNIIFGDYDYGHTLGTKVFDIPLMIGVNWFLLVYATGVLLKYLKIPTVALRMLVGAIVLVCLDLLIEPVAIKFDYWSWVDLNPPLKNYLGWFGVSALFLGIFELFKFKHQNITAPALLVVQFIFFALLQLA</sequence>
<feature type="transmembrane region" description="Helical" evidence="1">
    <location>
        <begin position="60"/>
        <end position="79"/>
    </location>
</feature>
<feature type="transmembrane region" description="Helical" evidence="1">
    <location>
        <begin position="192"/>
        <end position="210"/>
    </location>
</feature>
<feature type="transmembrane region" description="Helical" evidence="1">
    <location>
        <begin position="7"/>
        <end position="26"/>
    </location>
</feature>
<evidence type="ECO:0000313" key="2">
    <source>
        <dbReference type="EMBL" id="MVN90714.1"/>
    </source>
</evidence>
<organism evidence="2 3">
    <name type="scientific">Mucilaginibacter aquatilis</name>
    <dbReference type="NCBI Taxonomy" id="1517760"/>
    <lineage>
        <taxon>Bacteria</taxon>
        <taxon>Pseudomonadati</taxon>
        <taxon>Bacteroidota</taxon>
        <taxon>Sphingobacteriia</taxon>
        <taxon>Sphingobacteriales</taxon>
        <taxon>Sphingobacteriaceae</taxon>
        <taxon>Mucilaginibacter</taxon>
    </lineage>
</organism>
<dbReference type="InterPro" id="IPR007354">
    <property type="entry name" value="CruF-like"/>
</dbReference>
<dbReference type="Proteomes" id="UP000434850">
    <property type="component" value="Unassembled WGS sequence"/>
</dbReference>
<dbReference type="RefSeq" id="WP_157540488.1">
    <property type="nucleotide sequence ID" value="NZ_WQLA01000002.1"/>
</dbReference>
<feature type="transmembrane region" description="Helical" evidence="1">
    <location>
        <begin position="168"/>
        <end position="185"/>
    </location>
</feature>
<name>A0A6I4IQ92_9SPHI</name>
<comment type="caution">
    <text evidence="2">The sequence shown here is derived from an EMBL/GenBank/DDBJ whole genome shotgun (WGS) entry which is preliminary data.</text>
</comment>
<dbReference type="AlphaFoldDB" id="A0A6I4IQ92"/>
<reference evidence="2 3" key="1">
    <citation type="submission" date="2019-12" db="EMBL/GenBank/DDBJ databases">
        <title>Mucilaginibacter sp. HME9299 genome sequencing and assembly.</title>
        <authorList>
            <person name="Kang H."/>
            <person name="Kim H."/>
            <person name="Joh K."/>
        </authorList>
    </citation>
    <scope>NUCLEOTIDE SEQUENCE [LARGE SCALE GENOMIC DNA]</scope>
    <source>
        <strain evidence="2 3">HME9299</strain>
    </source>
</reference>
<feature type="transmembrane region" description="Helical" evidence="1">
    <location>
        <begin position="132"/>
        <end position="156"/>
    </location>
</feature>
<keyword evidence="1" id="KW-1133">Transmembrane helix</keyword>
<dbReference type="PANTHER" id="PTHR39419">
    <property type="entry name" value="SLL0814 PROTEIN"/>
    <property type="match status" value="1"/>
</dbReference>
<dbReference type="EMBL" id="WQLA01000002">
    <property type="protein sequence ID" value="MVN90714.1"/>
    <property type="molecule type" value="Genomic_DNA"/>
</dbReference>